<protein>
    <submittedName>
        <fullName evidence="2">Uncharacterized protein</fullName>
    </submittedName>
</protein>
<evidence type="ECO:0000313" key="3">
    <source>
        <dbReference type="Proteomes" id="UP000554482"/>
    </source>
</evidence>
<organism evidence="2 3">
    <name type="scientific">Thalictrum thalictroides</name>
    <name type="common">Rue-anemone</name>
    <name type="synonym">Anemone thalictroides</name>
    <dbReference type="NCBI Taxonomy" id="46969"/>
    <lineage>
        <taxon>Eukaryota</taxon>
        <taxon>Viridiplantae</taxon>
        <taxon>Streptophyta</taxon>
        <taxon>Embryophyta</taxon>
        <taxon>Tracheophyta</taxon>
        <taxon>Spermatophyta</taxon>
        <taxon>Magnoliopsida</taxon>
        <taxon>Ranunculales</taxon>
        <taxon>Ranunculaceae</taxon>
        <taxon>Thalictroideae</taxon>
        <taxon>Thalictrum</taxon>
    </lineage>
</organism>
<dbReference type="Proteomes" id="UP000554482">
    <property type="component" value="Unassembled WGS sequence"/>
</dbReference>
<sequence>MRKEKSLEPTKERVPEPLKEITWAQVAGANRYDSLREVVEETQAQEEEEGQVSPETVSAYVAQKQLKPKMFQNSFSDNALSQFGSSSSGLPGLRLSRQLWPKGKKGGRTRLGKIKQIARQRVDSEYQRRETLGSFHGMQQEVRPVTSDLSSSSPHGIDNQFRLESSKQQKDSFNAQIRTVGKAQFQEVVDISDTESYPPGFEKQSGKESGINFGRLIDQECSKLRTVKEVEEWVGGVIGPLANQMGLSSTMGDVAVKSFFLKLGYAK</sequence>
<reference evidence="2 3" key="1">
    <citation type="submission" date="2020-06" db="EMBL/GenBank/DDBJ databases">
        <title>Transcriptomic and genomic resources for Thalictrum thalictroides and T. hernandezii: Facilitating candidate gene discovery in an emerging model plant lineage.</title>
        <authorList>
            <person name="Arias T."/>
            <person name="Riano-Pachon D.M."/>
            <person name="Di Stilio V.S."/>
        </authorList>
    </citation>
    <scope>NUCLEOTIDE SEQUENCE [LARGE SCALE GENOMIC DNA]</scope>
    <source>
        <strain evidence="3">cv. WT478/WT964</strain>
        <tissue evidence="2">Leaves</tissue>
    </source>
</reference>
<dbReference type="AlphaFoldDB" id="A0A7J6VSV7"/>
<gene>
    <name evidence="2" type="ORF">FRX31_022562</name>
</gene>
<dbReference type="EMBL" id="JABWDY010027480">
    <property type="protein sequence ID" value="KAF5187851.1"/>
    <property type="molecule type" value="Genomic_DNA"/>
</dbReference>
<feature type="non-terminal residue" evidence="2">
    <location>
        <position position="267"/>
    </location>
</feature>
<evidence type="ECO:0000313" key="2">
    <source>
        <dbReference type="EMBL" id="KAF5187851.1"/>
    </source>
</evidence>
<evidence type="ECO:0000256" key="1">
    <source>
        <dbReference type="SAM" id="MobiDB-lite"/>
    </source>
</evidence>
<name>A0A7J6VSV7_THATH</name>
<proteinExistence type="predicted"/>
<feature type="compositionally biased region" description="Basic residues" evidence="1">
    <location>
        <begin position="102"/>
        <end position="113"/>
    </location>
</feature>
<accession>A0A7J6VSV7</accession>
<feature type="compositionally biased region" description="Low complexity" evidence="1">
    <location>
        <begin position="84"/>
        <end position="99"/>
    </location>
</feature>
<keyword evidence="3" id="KW-1185">Reference proteome</keyword>
<feature type="region of interest" description="Disordered" evidence="1">
    <location>
        <begin position="84"/>
        <end position="113"/>
    </location>
</feature>
<comment type="caution">
    <text evidence="2">The sequence shown here is derived from an EMBL/GenBank/DDBJ whole genome shotgun (WGS) entry which is preliminary data.</text>
</comment>